<gene>
    <name evidence="2" type="ORF">TWF102_010891</name>
</gene>
<protein>
    <submittedName>
        <fullName evidence="2">Uncharacterized protein</fullName>
    </submittedName>
</protein>
<feature type="region of interest" description="Disordered" evidence="1">
    <location>
        <begin position="1"/>
        <end position="23"/>
    </location>
</feature>
<reference evidence="2 3" key="1">
    <citation type="submission" date="2019-06" db="EMBL/GenBank/DDBJ databases">
        <authorList>
            <person name="Palmer J.M."/>
        </authorList>
    </citation>
    <scope>NUCLEOTIDE SEQUENCE [LARGE SCALE GENOMIC DNA]</scope>
    <source>
        <strain evidence="2 3">TWF102</strain>
    </source>
</reference>
<proteinExistence type="predicted"/>
<comment type="caution">
    <text evidence="2">The sequence shown here is derived from an EMBL/GenBank/DDBJ whole genome shotgun (WGS) entry which is preliminary data.</text>
</comment>
<dbReference type="AlphaFoldDB" id="A0A7C8NI35"/>
<accession>A0A7C8NI35</accession>
<evidence type="ECO:0000313" key="3">
    <source>
        <dbReference type="Proteomes" id="UP000475325"/>
    </source>
</evidence>
<name>A0A7C8NI35_ORBOL</name>
<dbReference type="Proteomes" id="UP000475325">
    <property type="component" value="Unassembled WGS sequence"/>
</dbReference>
<feature type="compositionally biased region" description="Basic and acidic residues" evidence="1">
    <location>
        <begin position="1"/>
        <end position="18"/>
    </location>
</feature>
<evidence type="ECO:0000256" key="1">
    <source>
        <dbReference type="SAM" id="MobiDB-lite"/>
    </source>
</evidence>
<feature type="region of interest" description="Disordered" evidence="1">
    <location>
        <begin position="41"/>
        <end position="85"/>
    </location>
</feature>
<organism evidence="2 3">
    <name type="scientific">Orbilia oligospora</name>
    <name type="common">Nematode-trapping fungus</name>
    <name type="synonym">Arthrobotrys oligospora</name>
    <dbReference type="NCBI Taxonomy" id="2813651"/>
    <lineage>
        <taxon>Eukaryota</taxon>
        <taxon>Fungi</taxon>
        <taxon>Dikarya</taxon>
        <taxon>Ascomycota</taxon>
        <taxon>Pezizomycotina</taxon>
        <taxon>Orbiliomycetes</taxon>
        <taxon>Orbiliales</taxon>
        <taxon>Orbiliaceae</taxon>
        <taxon>Orbilia</taxon>
    </lineage>
</organism>
<sequence>MKVRGTAEKSREEEEPRLKHATTTSLQVCLRNEGSGLGGGYGYWAAGPQTADENGRRDEKGDDEEGLGLGVTPKTCPRRTLAGPSRNFKGLSMQQVMLLCVQVRTQCMYGCTQQTGTAAANPFPASKMVWEPSEGWHGQRRSWYGYSK</sequence>
<evidence type="ECO:0000313" key="2">
    <source>
        <dbReference type="EMBL" id="KAF3086955.1"/>
    </source>
</evidence>
<dbReference type="EMBL" id="WIQW01000080">
    <property type="protein sequence ID" value="KAF3086955.1"/>
    <property type="molecule type" value="Genomic_DNA"/>
</dbReference>